<evidence type="ECO:0000313" key="3">
    <source>
        <dbReference type="Proteomes" id="UP000676336"/>
    </source>
</evidence>
<dbReference type="Proteomes" id="UP000676336">
    <property type="component" value="Unassembled WGS sequence"/>
</dbReference>
<dbReference type="InterPro" id="IPR001680">
    <property type="entry name" value="WD40_rpt"/>
</dbReference>
<evidence type="ECO:0008006" key="4">
    <source>
        <dbReference type="Google" id="ProtNLM"/>
    </source>
</evidence>
<evidence type="ECO:0000313" key="2">
    <source>
        <dbReference type="EMBL" id="CAF5178013.1"/>
    </source>
</evidence>
<name>A0A8S3H804_9BILA</name>
<dbReference type="EMBL" id="CAJOBI010316587">
    <property type="protein sequence ID" value="CAF5178013.1"/>
    <property type="molecule type" value="Genomic_DNA"/>
</dbReference>
<accession>A0A8S3H804</accession>
<gene>
    <name evidence="2" type="ORF">SMN809_LOCUS68042</name>
</gene>
<reference evidence="2" key="1">
    <citation type="submission" date="2021-02" db="EMBL/GenBank/DDBJ databases">
        <authorList>
            <person name="Nowell W R."/>
        </authorList>
    </citation>
    <scope>NUCLEOTIDE SEQUENCE</scope>
</reference>
<dbReference type="GO" id="GO:0005737">
    <property type="term" value="C:cytoplasm"/>
    <property type="evidence" value="ECO:0007669"/>
    <property type="project" value="TreeGrafter"/>
</dbReference>
<feature type="repeat" description="WD" evidence="1">
    <location>
        <begin position="1"/>
        <end position="21"/>
    </location>
</feature>
<comment type="caution">
    <text evidence="2">The sequence shown here is derived from an EMBL/GenBank/DDBJ whole genome shotgun (WGS) entry which is preliminary data.</text>
</comment>
<dbReference type="PANTHER" id="PTHR44099:SF4">
    <property type="entry name" value="RABCONNECTIN-3B, ISOFORM A"/>
    <property type="match status" value="1"/>
</dbReference>
<dbReference type="InterPro" id="IPR036322">
    <property type="entry name" value="WD40_repeat_dom_sf"/>
</dbReference>
<dbReference type="Gene3D" id="2.130.10.10">
    <property type="entry name" value="YVTN repeat-like/Quinoprotein amine dehydrogenase"/>
    <property type="match status" value="1"/>
</dbReference>
<proteinExistence type="predicted"/>
<dbReference type="PANTHER" id="PTHR44099">
    <property type="entry name" value="RABCONNECTIN-3B, ISOFORM A"/>
    <property type="match status" value="1"/>
</dbReference>
<dbReference type="SUPFAM" id="SSF50978">
    <property type="entry name" value="WD40 repeat-like"/>
    <property type="match status" value="1"/>
</dbReference>
<dbReference type="InterPro" id="IPR049916">
    <property type="entry name" value="WDR72-like"/>
</dbReference>
<dbReference type="AlphaFoldDB" id="A0A8S3H804"/>
<dbReference type="PROSITE" id="PS50082">
    <property type="entry name" value="WD_REPEATS_2"/>
    <property type="match status" value="1"/>
</dbReference>
<feature type="non-terminal residue" evidence="2">
    <location>
        <position position="1"/>
    </location>
</feature>
<evidence type="ECO:0000256" key="1">
    <source>
        <dbReference type="PROSITE-ProRule" id="PRU00221"/>
    </source>
</evidence>
<sequence length="220" mass="25476">SGSIDHSIRLWDLEMSTQLHMFTVHSGSILMFHIPPPMLNVKVQYCVCSVANDHSVSLISLKERRLILLANRQSFPVVGLRWRINDDFLLIKCSDGSLFIWHIETGNLDRIEQGIVADELFDWYNDPRILNGSSDLNDPLSTVMVPAHYLQIRSTWKRRDYDQIRKLNKKFGVSRHDLMGTSSFKHSEYRLPIIVQQFHTNLGDDLAMLILFDLLQLISK</sequence>
<protein>
    <recommendedName>
        <fullName evidence="4">WD_REPEATS_REGION domain-containing protein</fullName>
    </recommendedName>
</protein>
<dbReference type="InterPro" id="IPR015943">
    <property type="entry name" value="WD40/YVTN_repeat-like_dom_sf"/>
</dbReference>
<organism evidence="2 3">
    <name type="scientific">Rotaria magnacalcarata</name>
    <dbReference type="NCBI Taxonomy" id="392030"/>
    <lineage>
        <taxon>Eukaryota</taxon>
        <taxon>Metazoa</taxon>
        <taxon>Spiralia</taxon>
        <taxon>Gnathifera</taxon>
        <taxon>Rotifera</taxon>
        <taxon>Eurotatoria</taxon>
        <taxon>Bdelloidea</taxon>
        <taxon>Philodinida</taxon>
        <taxon>Philodinidae</taxon>
        <taxon>Rotaria</taxon>
    </lineage>
</organism>
<keyword evidence="1" id="KW-0853">WD repeat</keyword>